<sequence>MCDLESTEFNRNASHVWSCYHGYGGWHFLWLCAMLSSPDSEDVRTEETKHIPQIP</sequence>
<dbReference type="AlphaFoldDB" id="A0A0E9XU58"/>
<organism evidence="1">
    <name type="scientific">Anguilla anguilla</name>
    <name type="common">European freshwater eel</name>
    <name type="synonym">Muraena anguilla</name>
    <dbReference type="NCBI Taxonomy" id="7936"/>
    <lineage>
        <taxon>Eukaryota</taxon>
        <taxon>Metazoa</taxon>
        <taxon>Chordata</taxon>
        <taxon>Craniata</taxon>
        <taxon>Vertebrata</taxon>
        <taxon>Euteleostomi</taxon>
        <taxon>Actinopterygii</taxon>
        <taxon>Neopterygii</taxon>
        <taxon>Teleostei</taxon>
        <taxon>Anguilliformes</taxon>
        <taxon>Anguillidae</taxon>
        <taxon>Anguilla</taxon>
    </lineage>
</organism>
<proteinExistence type="predicted"/>
<reference evidence="1" key="1">
    <citation type="submission" date="2014-11" db="EMBL/GenBank/DDBJ databases">
        <authorList>
            <person name="Amaro Gonzalez C."/>
        </authorList>
    </citation>
    <scope>NUCLEOTIDE SEQUENCE</scope>
</reference>
<name>A0A0E9XU58_ANGAN</name>
<reference evidence="1" key="2">
    <citation type="journal article" date="2015" name="Fish Shellfish Immunol.">
        <title>Early steps in the European eel (Anguilla anguilla)-Vibrio vulnificus interaction in the gills: Role of the RtxA13 toxin.</title>
        <authorList>
            <person name="Callol A."/>
            <person name="Pajuelo D."/>
            <person name="Ebbesson L."/>
            <person name="Teles M."/>
            <person name="MacKenzie S."/>
            <person name="Amaro C."/>
        </authorList>
    </citation>
    <scope>NUCLEOTIDE SEQUENCE</scope>
</reference>
<evidence type="ECO:0000313" key="1">
    <source>
        <dbReference type="EMBL" id="JAI06243.1"/>
    </source>
</evidence>
<accession>A0A0E9XU58</accession>
<dbReference type="EMBL" id="GBXM01002335">
    <property type="protein sequence ID" value="JAI06243.1"/>
    <property type="molecule type" value="Transcribed_RNA"/>
</dbReference>
<protein>
    <submittedName>
        <fullName evidence="1">Uncharacterized protein</fullName>
    </submittedName>
</protein>